<protein>
    <submittedName>
        <fullName evidence="2">Uncharacterized protein</fullName>
    </submittedName>
</protein>
<keyword evidence="3" id="KW-1185">Reference proteome</keyword>
<name>F0XW58_AURAN</name>
<evidence type="ECO:0000256" key="1">
    <source>
        <dbReference type="SAM" id="MobiDB-lite"/>
    </source>
</evidence>
<feature type="compositionally biased region" description="Pro residues" evidence="1">
    <location>
        <begin position="196"/>
        <end position="206"/>
    </location>
</feature>
<dbReference type="Proteomes" id="UP000002729">
    <property type="component" value="Unassembled WGS sequence"/>
</dbReference>
<proteinExistence type="predicted"/>
<dbReference type="InParanoid" id="F0XW58"/>
<dbReference type="OrthoDB" id="10602549at2759"/>
<gene>
    <name evidence="2" type="ORF">AURANDRAFT_60733</name>
</gene>
<sequence length="240" mass="25981">MASLLRRMSSRKEKISEPEAPPTPAADEDDGRVNVRAYNKKTGEVTIMRVQKGTPMGEVFKHYAERKGVANGQQIAKHARLMDLKKDPADRPMDPATALARSLSLDGPEPCYVDGGRRRAKQRSASISSVDIRGPTPGEGAAPKTRRRKSFTFDKAGNPVAGGGAPGPADEETKEDTFPAKPPEKKQDATCIVNLPPEPEPAPEPFDPAVDAHPAFDHQASAGSDYMELTIEGLDDDEWI</sequence>
<feature type="region of interest" description="Disordered" evidence="1">
    <location>
        <begin position="86"/>
        <end position="213"/>
    </location>
</feature>
<accession>F0XW58</accession>
<dbReference type="KEGG" id="aaf:AURANDRAFT_60733"/>
<dbReference type="RefSeq" id="XP_009032635.1">
    <property type="nucleotide sequence ID" value="XM_009034387.1"/>
</dbReference>
<evidence type="ECO:0000313" key="3">
    <source>
        <dbReference type="Proteomes" id="UP000002729"/>
    </source>
</evidence>
<dbReference type="GeneID" id="20223134"/>
<dbReference type="EMBL" id="GL833120">
    <property type="protein sequence ID" value="EGB13025.1"/>
    <property type="molecule type" value="Genomic_DNA"/>
</dbReference>
<reference evidence="2 3" key="1">
    <citation type="journal article" date="2011" name="Proc. Natl. Acad. Sci. U.S.A.">
        <title>Niche of harmful alga Aureococcus anophagefferens revealed through ecogenomics.</title>
        <authorList>
            <person name="Gobler C.J."/>
            <person name="Berry D.L."/>
            <person name="Dyhrman S.T."/>
            <person name="Wilhelm S.W."/>
            <person name="Salamov A."/>
            <person name="Lobanov A.V."/>
            <person name="Zhang Y."/>
            <person name="Collier J.L."/>
            <person name="Wurch L.L."/>
            <person name="Kustka A.B."/>
            <person name="Dill B.D."/>
            <person name="Shah M."/>
            <person name="VerBerkmoes N.C."/>
            <person name="Kuo A."/>
            <person name="Terry A."/>
            <person name="Pangilinan J."/>
            <person name="Lindquist E.A."/>
            <person name="Lucas S."/>
            <person name="Paulsen I.T."/>
            <person name="Hattenrath-Lehmann T.K."/>
            <person name="Talmage S.C."/>
            <person name="Walker E.A."/>
            <person name="Koch F."/>
            <person name="Burson A.M."/>
            <person name="Marcoval M.A."/>
            <person name="Tang Y.Z."/>
            <person name="Lecleir G.R."/>
            <person name="Coyne K.J."/>
            <person name="Berg G.M."/>
            <person name="Bertrand E.M."/>
            <person name="Saito M.A."/>
            <person name="Gladyshev V.N."/>
            <person name="Grigoriev I.V."/>
        </authorList>
    </citation>
    <scope>NUCLEOTIDE SEQUENCE [LARGE SCALE GENOMIC DNA]</scope>
    <source>
        <strain evidence="3">CCMP 1984</strain>
    </source>
</reference>
<feature type="compositionally biased region" description="Basic and acidic residues" evidence="1">
    <location>
        <begin position="175"/>
        <end position="188"/>
    </location>
</feature>
<dbReference type="AlphaFoldDB" id="F0XW58"/>
<evidence type="ECO:0000313" key="2">
    <source>
        <dbReference type="EMBL" id="EGB13025.1"/>
    </source>
</evidence>
<feature type="region of interest" description="Disordered" evidence="1">
    <location>
        <begin position="1"/>
        <end position="33"/>
    </location>
</feature>
<organism evidence="3">
    <name type="scientific">Aureococcus anophagefferens</name>
    <name type="common">Harmful bloom alga</name>
    <dbReference type="NCBI Taxonomy" id="44056"/>
    <lineage>
        <taxon>Eukaryota</taxon>
        <taxon>Sar</taxon>
        <taxon>Stramenopiles</taxon>
        <taxon>Ochrophyta</taxon>
        <taxon>Pelagophyceae</taxon>
        <taxon>Pelagomonadales</taxon>
        <taxon>Pelagomonadaceae</taxon>
        <taxon>Aureococcus</taxon>
    </lineage>
</organism>